<keyword evidence="3" id="KW-1185">Reference proteome</keyword>
<dbReference type="Proteomes" id="UP000179807">
    <property type="component" value="Unassembled WGS sequence"/>
</dbReference>
<dbReference type="AlphaFoldDB" id="A0A1J4K7T9"/>
<dbReference type="VEuPathDB" id="TrichDB:TRFO_26753"/>
<sequence>MGCFTSLCHNDNDLENEKGQFAALVVSENAPPPIVGRECSDGVIPLFAPAPSDDDVIMSSDSEIEDDESEKYYSNEQN</sequence>
<gene>
    <name evidence="2" type="ORF">TRFO_26753</name>
</gene>
<feature type="region of interest" description="Disordered" evidence="1">
    <location>
        <begin position="48"/>
        <end position="78"/>
    </location>
</feature>
<dbReference type="EMBL" id="MLAK01000756">
    <property type="protein sequence ID" value="OHT05485.1"/>
    <property type="molecule type" value="Genomic_DNA"/>
</dbReference>
<organism evidence="2 3">
    <name type="scientific">Tritrichomonas foetus</name>
    <dbReference type="NCBI Taxonomy" id="1144522"/>
    <lineage>
        <taxon>Eukaryota</taxon>
        <taxon>Metamonada</taxon>
        <taxon>Parabasalia</taxon>
        <taxon>Tritrichomonadida</taxon>
        <taxon>Tritrichomonadidae</taxon>
        <taxon>Tritrichomonas</taxon>
    </lineage>
</organism>
<dbReference type="GeneID" id="94839839"/>
<evidence type="ECO:0000313" key="2">
    <source>
        <dbReference type="EMBL" id="OHT05485.1"/>
    </source>
</evidence>
<accession>A0A1J4K7T9</accession>
<reference evidence="2" key="1">
    <citation type="submission" date="2016-10" db="EMBL/GenBank/DDBJ databases">
        <authorList>
            <person name="Benchimol M."/>
            <person name="Almeida L.G."/>
            <person name="Vasconcelos A.T."/>
            <person name="Perreira-Neves A."/>
            <person name="Rosa I.A."/>
            <person name="Tasca T."/>
            <person name="Bogo M.R."/>
            <person name="de Souza W."/>
        </authorList>
    </citation>
    <scope>NUCLEOTIDE SEQUENCE [LARGE SCALE GENOMIC DNA]</scope>
    <source>
        <strain evidence="2">K</strain>
    </source>
</reference>
<dbReference type="RefSeq" id="XP_068358621.1">
    <property type="nucleotide sequence ID" value="XM_068505135.1"/>
</dbReference>
<comment type="caution">
    <text evidence="2">The sequence shown here is derived from an EMBL/GenBank/DDBJ whole genome shotgun (WGS) entry which is preliminary data.</text>
</comment>
<evidence type="ECO:0000256" key="1">
    <source>
        <dbReference type="SAM" id="MobiDB-lite"/>
    </source>
</evidence>
<name>A0A1J4K7T9_9EUKA</name>
<protein>
    <submittedName>
        <fullName evidence="2">Uncharacterized protein</fullName>
    </submittedName>
</protein>
<proteinExistence type="predicted"/>
<feature type="compositionally biased region" description="Acidic residues" evidence="1">
    <location>
        <begin position="52"/>
        <end position="69"/>
    </location>
</feature>
<evidence type="ECO:0000313" key="3">
    <source>
        <dbReference type="Proteomes" id="UP000179807"/>
    </source>
</evidence>